<name>A0AAJ1W6L5_9MYCO</name>
<dbReference type="RefSeq" id="WP_306255856.1">
    <property type="nucleotide sequence ID" value="NZ_JAUFSA010000005.1"/>
</dbReference>
<accession>A0AAJ1W6L5</accession>
<evidence type="ECO:0000313" key="1">
    <source>
        <dbReference type="EMBL" id="MDP7739353.1"/>
    </source>
</evidence>
<gene>
    <name evidence="1" type="ORF">QXL92_31970</name>
</gene>
<sequence length="182" mass="20013">MGQYFTPTFLNTDGEIVGALNPEDYGSGLKLAGHTRADTRLIYAVQTVLALDGGLRLSWAGDYAESEPGHRANLYFLIEDHHFLRFDGLVCPGVEPNTALPQARPGVFGYLCNLDKQQYVENLTLAIDADGWRRTPLPLLTAEYGQPHADAGHHLGSWARDLLHYSENRPAPDWAPAPVGCD</sequence>
<comment type="caution">
    <text evidence="1">The sequence shown here is derived from an EMBL/GenBank/DDBJ whole genome shotgun (WGS) entry which is preliminary data.</text>
</comment>
<dbReference type="EMBL" id="JAUFSA010000005">
    <property type="protein sequence ID" value="MDP7739353.1"/>
    <property type="molecule type" value="Genomic_DNA"/>
</dbReference>
<proteinExistence type="predicted"/>
<reference evidence="1" key="1">
    <citation type="submission" date="2023-06" db="EMBL/GenBank/DDBJ databases">
        <title>Identification of two novel mycobacterium reveal diversities and complexities of Mycobacterium gordonae clade.</title>
        <authorList>
            <person name="Matsumoto Y."/>
            <person name="Nakamura S."/>
            <person name="Motooka D."/>
            <person name="Fukushima K."/>
        </authorList>
    </citation>
    <scope>NUCLEOTIDE SEQUENCE</scope>
    <source>
        <strain evidence="1">TY812</strain>
    </source>
</reference>
<dbReference type="AlphaFoldDB" id="A0AAJ1W6L5"/>
<organism evidence="1 2">
    <name type="scientific">Mycobacterium paragordonae</name>
    <dbReference type="NCBI Taxonomy" id="1389713"/>
    <lineage>
        <taxon>Bacteria</taxon>
        <taxon>Bacillati</taxon>
        <taxon>Actinomycetota</taxon>
        <taxon>Actinomycetes</taxon>
        <taxon>Mycobacteriales</taxon>
        <taxon>Mycobacteriaceae</taxon>
        <taxon>Mycobacterium</taxon>
    </lineage>
</organism>
<evidence type="ECO:0000313" key="2">
    <source>
        <dbReference type="Proteomes" id="UP001229081"/>
    </source>
</evidence>
<dbReference type="Proteomes" id="UP001229081">
    <property type="component" value="Unassembled WGS sequence"/>
</dbReference>
<protein>
    <submittedName>
        <fullName evidence="1">Uncharacterized protein</fullName>
    </submittedName>
</protein>